<evidence type="ECO:0000313" key="3">
    <source>
        <dbReference type="Proteomes" id="UP000675121"/>
    </source>
</evidence>
<evidence type="ECO:0000256" key="1">
    <source>
        <dbReference type="SAM" id="MobiDB-lite"/>
    </source>
</evidence>
<organism evidence="2 3">
    <name type="scientific">Paraburkholderia domus</name>
    <dbReference type="NCBI Taxonomy" id="2793075"/>
    <lineage>
        <taxon>Bacteria</taxon>
        <taxon>Pseudomonadati</taxon>
        <taxon>Pseudomonadota</taxon>
        <taxon>Betaproteobacteria</taxon>
        <taxon>Burkholderiales</taxon>
        <taxon>Burkholderiaceae</taxon>
        <taxon>Paraburkholderia</taxon>
    </lineage>
</organism>
<evidence type="ECO:0000313" key="2">
    <source>
        <dbReference type="EMBL" id="CAE6964958.1"/>
    </source>
</evidence>
<feature type="region of interest" description="Disordered" evidence="1">
    <location>
        <begin position="1"/>
        <end position="26"/>
    </location>
</feature>
<dbReference type="EMBL" id="CAJNAS010000037">
    <property type="protein sequence ID" value="CAE6964958.1"/>
    <property type="molecule type" value="Genomic_DNA"/>
</dbReference>
<comment type="caution">
    <text evidence="2">The sequence shown here is derived from an EMBL/GenBank/DDBJ whole genome shotgun (WGS) entry which is preliminary data.</text>
</comment>
<protein>
    <submittedName>
        <fullName evidence="2">Uncharacterized protein</fullName>
    </submittedName>
</protein>
<sequence length="129" mass="13938">MDAMEATGQSVQQEPPSELIGASGHGLVEGMPLGTVVLPAEGHAPFVERDEPLARDGHAMRIARKAREYNLGSGERALLIHHPLTRAQRREPPGEDSPIGKCGVLTEEPQLVTAMQDREFLQEAAPEQA</sequence>
<accession>A0A9N8R5W9</accession>
<gene>
    <name evidence="2" type="ORF">R70211_07266</name>
</gene>
<reference evidence="2" key="1">
    <citation type="submission" date="2021-02" db="EMBL/GenBank/DDBJ databases">
        <authorList>
            <person name="Vanwijnsberghe S."/>
        </authorList>
    </citation>
    <scope>NUCLEOTIDE SEQUENCE</scope>
    <source>
        <strain evidence="2">R-70211</strain>
    </source>
</reference>
<dbReference type="AlphaFoldDB" id="A0A9N8R5W9"/>
<dbReference type="Proteomes" id="UP000675121">
    <property type="component" value="Unassembled WGS sequence"/>
</dbReference>
<name>A0A9N8R5W9_9BURK</name>
<proteinExistence type="predicted"/>
<keyword evidence="3" id="KW-1185">Reference proteome</keyword>